<comment type="caution">
    <text evidence="1">The sequence shown here is derived from an EMBL/GenBank/DDBJ whole genome shotgun (WGS) entry which is preliminary data.</text>
</comment>
<name>A0A926VCN9_9CYAN</name>
<protein>
    <submittedName>
        <fullName evidence="1">Uncharacterized protein</fullName>
    </submittedName>
</protein>
<dbReference type="RefSeq" id="WP_190464166.1">
    <property type="nucleotide sequence ID" value="NZ_JACJPW010000020.1"/>
</dbReference>
<evidence type="ECO:0000313" key="2">
    <source>
        <dbReference type="Proteomes" id="UP000641646"/>
    </source>
</evidence>
<accession>A0A926VCN9</accession>
<proteinExistence type="predicted"/>
<dbReference type="AlphaFoldDB" id="A0A926VCN9"/>
<dbReference type="EMBL" id="JACJPW010000020">
    <property type="protein sequence ID" value="MBD2181397.1"/>
    <property type="molecule type" value="Genomic_DNA"/>
</dbReference>
<evidence type="ECO:0000313" key="1">
    <source>
        <dbReference type="EMBL" id="MBD2181397.1"/>
    </source>
</evidence>
<gene>
    <name evidence="1" type="ORF">H6G03_09805</name>
</gene>
<reference evidence="1" key="1">
    <citation type="journal article" date="2015" name="ISME J.">
        <title>Draft Genome Sequence of Streptomyces incarnatus NRRL8089, which Produces the Nucleoside Antibiotic Sinefungin.</title>
        <authorList>
            <person name="Oshima K."/>
            <person name="Hattori M."/>
            <person name="Shimizu H."/>
            <person name="Fukuda K."/>
            <person name="Nemoto M."/>
            <person name="Inagaki K."/>
            <person name="Tamura T."/>
        </authorList>
    </citation>
    <scope>NUCLEOTIDE SEQUENCE</scope>
    <source>
        <strain evidence="1">FACHB-1375</strain>
    </source>
</reference>
<dbReference type="Proteomes" id="UP000641646">
    <property type="component" value="Unassembled WGS sequence"/>
</dbReference>
<keyword evidence="2" id="KW-1185">Reference proteome</keyword>
<sequence>MPKLPRFLLLATALFATPVVIFSTAIAGPKFLKTGKALKPEMPISLQVRNQTSETVQIEIPSYTDQITIKPKERRRFKFKLRNNEHGLSVLYWTNQQKIGLQGKIVKPNSQTVNLDLYPSSYYDDDRAIYDTEIPGNVLVF</sequence>
<reference evidence="1" key="2">
    <citation type="submission" date="2020-08" db="EMBL/GenBank/DDBJ databases">
        <authorList>
            <person name="Chen M."/>
            <person name="Teng W."/>
            <person name="Zhao L."/>
            <person name="Hu C."/>
            <person name="Zhou Y."/>
            <person name="Han B."/>
            <person name="Song L."/>
            <person name="Shu W."/>
        </authorList>
    </citation>
    <scope>NUCLEOTIDE SEQUENCE</scope>
    <source>
        <strain evidence="1">FACHB-1375</strain>
    </source>
</reference>
<organism evidence="1 2">
    <name type="scientific">Aerosakkonema funiforme FACHB-1375</name>
    <dbReference type="NCBI Taxonomy" id="2949571"/>
    <lineage>
        <taxon>Bacteria</taxon>
        <taxon>Bacillati</taxon>
        <taxon>Cyanobacteriota</taxon>
        <taxon>Cyanophyceae</taxon>
        <taxon>Oscillatoriophycideae</taxon>
        <taxon>Aerosakkonematales</taxon>
        <taxon>Aerosakkonemataceae</taxon>
        <taxon>Aerosakkonema</taxon>
    </lineage>
</organism>